<accession>F7FEZ8</accession>
<dbReference type="InterPro" id="IPR049337">
    <property type="entry name" value="TOR1A_C"/>
</dbReference>
<comment type="subcellular location">
    <subcellularLocation>
        <location evidence="2">Cytoplasm</location>
    </subcellularLocation>
    <subcellularLocation>
        <location evidence="1">Endoplasmic reticulum lumen</location>
    </subcellularLocation>
</comment>
<dbReference type="InParanoid" id="F7FEZ8"/>
<dbReference type="GO" id="GO:0005524">
    <property type="term" value="F:ATP binding"/>
    <property type="evidence" value="ECO:0007669"/>
    <property type="project" value="UniProtKB-KW"/>
</dbReference>
<dbReference type="InterPro" id="IPR027417">
    <property type="entry name" value="P-loop_NTPase"/>
</dbReference>
<evidence type="ECO:0000256" key="2">
    <source>
        <dbReference type="ARBA" id="ARBA00004496"/>
    </source>
</evidence>
<protein>
    <recommendedName>
        <fullName evidence="10">Torsin-3A</fullName>
    </recommendedName>
    <alternativeName>
        <fullName evidence="11">Torsin family 3 member A</fullName>
    </alternativeName>
</protein>
<reference evidence="14 15" key="1">
    <citation type="journal article" date="2007" name="Nature">
        <title>Genome of the marsupial Monodelphis domestica reveals innovation in non-coding sequences.</title>
        <authorList>
            <person name="Mikkelsen T.S."/>
            <person name="Wakefield M.J."/>
            <person name="Aken B."/>
            <person name="Amemiya C.T."/>
            <person name="Chang J.L."/>
            <person name="Duke S."/>
            <person name="Garber M."/>
            <person name="Gentles A.J."/>
            <person name="Goodstadt L."/>
            <person name="Heger A."/>
            <person name="Jurka J."/>
            <person name="Kamal M."/>
            <person name="Mauceli E."/>
            <person name="Searle S.M."/>
            <person name="Sharpe T."/>
            <person name="Baker M.L."/>
            <person name="Batzer M.A."/>
            <person name="Benos P.V."/>
            <person name="Belov K."/>
            <person name="Clamp M."/>
            <person name="Cook A."/>
            <person name="Cuff J."/>
            <person name="Das R."/>
            <person name="Davidow L."/>
            <person name="Deakin J.E."/>
            <person name="Fazzari M.J."/>
            <person name="Glass J.L."/>
            <person name="Grabherr M."/>
            <person name="Greally J.M."/>
            <person name="Gu W."/>
            <person name="Hore T.A."/>
            <person name="Huttley G.A."/>
            <person name="Kleber M."/>
            <person name="Jirtle R.L."/>
            <person name="Koina E."/>
            <person name="Lee J.T."/>
            <person name="Mahony S."/>
            <person name="Marra M.A."/>
            <person name="Miller R.D."/>
            <person name="Nicholls R.D."/>
            <person name="Oda M."/>
            <person name="Papenfuss A.T."/>
            <person name="Parra Z.E."/>
            <person name="Pollock D.D."/>
            <person name="Ray D.A."/>
            <person name="Schein J.E."/>
            <person name="Speed T.P."/>
            <person name="Thompson K."/>
            <person name="VandeBerg J.L."/>
            <person name="Wade C.M."/>
            <person name="Walker J.A."/>
            <person name="Waters P.D."/>
            <person name="Webber C."/>
            <person name="Weidman J.R."/>
            <person name="Xie X."/>
            <person name="Zody M.C."/>
            <person name="Baldwin J."/>
            <person name="Abdouelleil A."/>
            <person name="Abdulkadir J."/>
            <person name="Abebe A."/>
            <person name="Abera B."/>
            <person name="Abreu J."/>
            <person name="Acer S.C."/>
            <person name="Aftuck L."/>
            <person name="Alexander A."/>
            <person name="An P."/>
            <person name="Anderson E."/>
            <person name="Anderson S."/>
            <person name="Arachi H."/>
            <person name="Azer M."/>
            <person name="Bachantsang P."/>
            <person name="Barry A."/>
            <person name="Bayul T."/>
            <person name="Berlin A."/>
            <person name="Bessette D."/>
            <person name="Bloom T."/>
            <person name="Bloom T."/>
            <person name="Boguslavskiy L."/>
            <person name="Bonnet C."/>
            <person name="Boukhgalter B."/>
            <person name="Bourzgui I."/>
            <person name="Brown A."/>
            <person name="Cahill P."/>
            <person name="Channer S."/>
            <person name="Cheshatsang Y."/>
            <person name="Chuda L."/>
            <person name="Citroen M."/>
            <person name="Collymore A."/>
            <person name="Cooke P."/>
            <person name="Costello M."/>
            <person name="D'Aco K."/>
            <person name="Daza R."/>
            <person name="De Haan G."/>
            <person name="DeGray S."/>
            <person name="DeMaso C."/>
            <person name="Dhargay N."/>
            <person name="Dooley K."/>
            <person name="Dooley E."/>
            <person name="Doricent M."/>
            <person name="Dorje P."/>
            <person name="Dorjee K."/>
            <person name="Dupes A."/>
            <person name="Elong R."/>
            <person name="Falk J."/>
            <person name="Farina A."/>
            <person name="Faro S."/>
            <person name="Ferguson D."/>
            <person name="Fisher S."/>
            <person name="Foley C.D."/>
            <person name="Franke A."/>
            <person name="Friedrich D."/>
            <person name="Gadbois L."/>
            <person name="Gearin G."/>
            <person name="Gearin C.R."/>
            <person name="Giannoukos G."/>
            <person name="Goode T."/>
            <person name="Graham J."/>
            <person name="Grandbois E."/>
            <person name="Grewal S."/>
            <person name="Gyaltsen K."/>
            <person name="Hafez N."/>
            <person name="Hagos B."/>
            <person name="Hall J."/>
            <person name="Henson C."/>
            <person name="Hollinger A."/>
            <person name="Honan T."/>
            <person name="Huard M.D."/>
            <person name="Hughes L."/>
            <person name="Hurhula B."/>
            <person name="Husby M.E."/>
            <person name="Kamat A."/>
            <person name="Kanga B."/>
            <person name="Kashin S."/>
            <person name="Khazanovich D."/>
            <person name="Kisner P."/>
            <person name="Lance K."/>
            <person name="Lara M."/>
            <person name="Lee W."/>
            <person name="Lennon N."/>
            <person name="Letendre F."/>
            <person name="LeVine R."/>
            <person name="Lipovsky A."/>
            <person name="Liu X."/>
            <person name="Liu J."/>
            <person name="Liu S."/>
            <person name="Lokyitsang T."/>
            <person name="Lokyitsang Y."/>
            <person name="Lubonja R."/>
            <person name="Lui A."/>
            <person name="MacDonald P."/>
            <person name="Magnisalis V."/>
            <person name="Maru K."/>
            <person name="Matthews C."/>
            <person name="McCusker W."/>
            <person name="McDonough S."/>
            <person name="Mehta T."/>
            <person name="Meldrim J."/>
            <person name="Meneus L."/>
            <person name="Mihai O."/>
            <person name="Mihalev A."/>
            <person name="Mihova T."/>
            <person name="Mittelman R."/>
            <person name="Mlenga V."/>
            <person name="Montmayeur A."/>
            <person name="Mulrain L."/>
            <person name="Navidi A."/>
            <person name="Naylor J."/>
            <person name="Negash T."/>
            <person name="Nguyen T."/>
            <person name="Nguyen N."/>
            <person name="Nicol R."/>
            <person name="Norbu C."/>
            <person name="Norbu N."/>
            <person name="Novod N."/>
            <person name="O'Neill B."/>
            <person name="Osman S."/>
            <person name="Markiewicz E."/>
            <person name="Oyono O.L."/>
            <person name="Patti C."/>
            <person name="Phunkhang P."/>
            <person name="Pierre F."/>
            <person name="Priest M."/>
            <person name="Raghuraman S."/>
            <person name="Rege F."/>
            <person name="Reyes R."/>
            <person name="Rise C."/>
            <person name="Rogov P."/>
            <person name="Ross K."/>
            <person name="Ryan E."/>
            <person name="Settipalli S."/>
            <person name="Shea T."/>
            <person name="Sherpa N."/>
            <person name="Shi L."/>
            <person name="Shih D."/>
            <person name="Sparrow T."/>
            <person name="Spaulding J."/>
            <person name="Stalker J."/>
            <person name="Stange-Thomann N."/>
            <person name="Stavropoulos S."/>
            <person name="Stone C."/>
            <person name="Strader C."/>
            <person name="Tesfaye S."/>
            <person name="Thomson T."/>
            <person name="Thoulutsang Y."/>
            <person name="Thoulutsang D."/>
            <person name="Topham K."/>
            <person name="Topping I."/>
            <person name="Tsamla T."/>
            <person name="Vassiliev H."/>
            <person name="Vo A."/>
            <person name="Wangchuk T."/>
            <person name="Wangdi T."/>
            <person name="Weiand M."/>
            <person name="Wilkinson J."/>
            <person name="Wilson A."/>
            <person name="Yadav S."/>
            <person name="Young G."/>
            <person name="Yu Q."/>
            <person name="Zembek L."/>
            <person name="Zhong D."/>
            <person name="Zimmer A."/>
            <person name="Zwirko Z."/>
            <person name="Jaffe D.B."/>
            <person name="Alvarez P."/>
            <person name="Brockman W."/>
            <person name="Butler J."/>
            <person name="Chin C."/>
            <person name="Gnerre S."/>
            <person name="MacCallum I."/>
            <person name="Graves J.A."/>
            <person name="Ponting C.P."/>
            <person name="Breen M."/>
            <person name="Samollow P.B."/>
            <person name="Lander E.S."/>
            <person name="Lindblad-Toh K."/>
        </authorList>
    </citation>
    <scope>NUCLEOTIDE SEQUENCE [LARGE SCALE GENOMIC DNA]</scope>
</reference>
<evidence type="ECO:0000256" key="4">
    <source>
        <dbReference type="ARBA" id="ARBA00022490"/>
    </source>
</evidence>
<dbReference type="Bgee" id="ENSMODG00000006073">
    <property type="expression patterns" value="Expressed in adult mammalian kidney and 17 other cell types or tissues"/>
</dbReference>
<dbReference type="PANTHER" id="PTHR10760">
    <property type="entry name" value="TORSIN"/>
    <property type="match status" value="1"/>
</dbReference>
<dbReference type="HOGENOM" id="CLU_053537_0_0_1"/>
<dbReference type="KEGG" id="mdo:100022103"/>
<evidence type="ECO:0000256" key="10">
    <source>
        <dbReference type="ARBA" id="ARBA00067179"/>
    </source>
</evidence>
<comment type="similarity">
    <text evidence="3">Belongs to the ClpA/ClpB family. Torsin subfamily.</text>
</comment>
<dbReference type="CDD" id="cd00009">
    <property type="entry name" value="AAA"/>
    <property type="match status" value="1"/>
</dbReference>
<dbReference type="InterPro" id="IPR001270">
    <property type="entry name" value="ClpA/B"/>
</dbReference>
<evidence type="ECO:0000256" key="7">
    <source>
        <dbReference type="ARBA" id="ARBA00022824"/>
    </source>
</evidence>
<evidence type="ECO:0000256" key="5">
    <source>
        <dbReference type="ARBA" id="ARBA00022729"/>
    </source>
</evidence>
<feature type="chain" id="PRO_5003352041" description="Torsin-3A" evidence="12">
    <location>
        <begin position="28"/>
        <end position="395"/>
    </location>
</feature>
<dbReference type="Pfam" id="PF21376">
    <property type="entry name" value="TOR1A_C"/>
    <property type="match status" value="1"/>
</dbReference>
<dbReference type="SUPFAM" id="SSF52540">
    <property type="entry name" value="P-loop containing nucleoside triphosphate hydrolases"/>
    <property type="match status" value="1"/>
</dbReference>
<dbReference type="GO" id="GO:0005788">
    <property type="term" value="C:endoplasmic reticulum lumen"/>
    <property type="evidence" value="ECO:0000318"/>
    <property type="project" value="GO_Central"/>
</dbReference>
<evidence type="ECO:0000313" key="15">
    <source>
        <dbReference type="Proteomes" id="UP000002280"/>
    </source>
</evidence>
<gene>
    <name evidence="14" type="primary">TOR3A</name>
</gene>
<dbReference type="FunCoup" id="F7FEZ8">
    <property type="interactions" value="340"/>
</dbReference>
<evidence type="ECO:0000256" key="6">
    <source>
        <dbReference type="ARBA" id="ARBA00022741"/>
    </source>
</evidence>
<dbReference type="OMA" id="FYCNIWE"/>
<dbReference type="Proteomes" id="UP000002280">
    <property type="component" value="Chromosome 2"/>
</dbReference>
<dbReference type="PANTHER" id="PTHR10760:SF3">
    <property type="entry name" value="TORSIN-3A"/>
    <property type="match status" value="1"/>
</dbReference>
<dbReference type="GeneID" id="100022103"/>
<dbReference type="OrthoDB" id="19623at2759"/>
<dbReference type="PRINTS" id="PR00300">
    <property type="entry name" value="CLPPROTEASEA"/>
</dbReference>
<dbReference type="Gene3D" id="3.40.50.300">
    <property type="entry name" value="P-loop containing nucleotide triphosphate hydrolases"/>
    <property type="match status" value="1"/>
</dbReference>
<keyword evidence="4" id="KW-0963">Cytoplasm</keyword>
<proteinExistence type="inferred from homology"/>
<dbReference type="AlphaFoldDB" id="F7FEZ8"/>
<keyword evidence="9" id="KW-0325">Glycoprotein</keyword>
<dbReference type="GO" id="GO:0005635">
    <property type="term" value="C:nuclear envelope"/>
    <property type="evidence" value="ECO:0000318"/>
    <property type="project" value="GO_Central"/>
</dbReference>
<keyword evidence="15" id="KW-1185">Reference proteome</keyword>
<keyword evidence="6" id="KW-0547">Nucleotide-binding</keyword>
<dbReference type="InterPro" id="IPR010448">
    <property type="entry name" value="Torsin"/>
</dbReference>
<keyword evidence="7" id="KW-0256">Endoplasmic reticulum</keyword>
<reference evidence="14" key="3">
    <citation type="submission" date="2025-09" db="UniProtKB">
        <authorList>
            <consortium name="Ensembl"/>
        </authorList>
    </citation>
    <scope>IDENTIFICATION</scope>
</reference>
<dbReference type="FunFam" id="3.40.50.300:FF:001211">
    <property type="entry name" value="Torsin family 3 member A"/>
    <property type="match status" value="1"/>
</dbReference>
<evidence type="ECO:0000256" key="12">
    <source>
        <dbReference type="SAM" id="SignalP"/>
    </source>
</evidence>
<evidence type="ECO:0000256" key="8">
    <source>
        <dbReference type="ARBA" id="ARBA00022840"/>
    </source>
</evidence>
<feature type="domain" description="Torsin-1A C-terminal" evidence="13">
    <location>
        <begin position="336"/>
        <end position="391"/>
    </location>
</feature>
<evidence type="ECO:0000259" key="13">
    <source>
        <dbReference type="Pfam" id="PF21376"/>
    </source>
</evidence>
<evidence type="ECO:0000256" key="3">
    <source>
        <dbReference type="ARBA" id="ARBA00006235"/>
    </source>
</evidence>
<dbReference type="STRING" id="13616.ENSMODP00000007529"/>
<dbReference type="CTD" id="64222"/>
<keyword evidence="8" id="KW-0067">ATP-binding</keyword>
<dbReference type="GO" id="GO:0016887">
    <property type="term" value="F:ATP hydrolysis activity"/>
    <property type="evidence" value="ECO:0007669"/>
    <property type="project" value="Ensembl"/>
</dbReference>
<reference evidence="14" key="2">
    <citation type="submission" date="2025-08" db="UniProtKB">
        <authorList>
            <consortium name="Ensembl"/>
        </authorList>
    </citation>
    <scope>IDENTIFICATION</scope>
</reference>
<organism evidence="14 15">
    <name type="scientific">Monodelphis domestica</name>
    <name type="common">Gray short-tailed opossum</name>
    <dbReference type="NCBI Taxonomy" id="13616"/>
    <lineage>
        <taxon>Eukaryota</taxon>
        <taxon>Metazoa</taxon>
        <taxon>Chordata</taxon>
        <taxon>Craniata</taxon>
        <taxon>Vertebrata</taxon>
        <taxon>Euteleostomi</taxon>
        <taxon>Mammalia</taxon>
        <taxon>Metatheria</taxon>
        <taxon>Didelphimorphia</taxon>
        <taxon>Didelphidae</taxon>
        <taxon>Monodelphis</taxon>
    </lineage>
</organism>
<evidence type="ECO:0000256" key="9">
    <source>
        <dbReference type="ARBA" id="ARBA00023180"/>
    </source>
</evidence>
<evidence type="ECO:0000256" key="1">
    <source>
        <dbReference type="ARBA" id="ARBA00004319"/>
    </source>
</evidence>
<evidence type="ECO:0000313" key="14">
    <source>
        <dbReference type="Ensembl" id="ENSMODP00000007529.3"/>
    </source>
</evidence>
<name>F7FEZ8_MONDO</name>
<dbReference type="Ensembl" id="ENSMODT00000007679.4">
    <property type="protein sequence ID" value="ENSMODP00000007529.3"/>
    <property type="gene ID" value="ENSMODG00000006073.4"/>
</dbReference>
<dbReference type="Pfam" id="PF06309">
    <property type="entry name" value="Torsin"/>
    <property type="match status" value="1"/>
</dbReference>
<dbReference type="eggNOG" id="KOG2170">
    <property type="taxonomic scope" value="Eukaryota"/>
</dbReference>
<keyword evidence="5 12" id="KW-0732">Signal</keyword>
<sequence>MRPGHRRMFPLGSVAFLCLLLLLPGAARKDRGKTWWDRAKNPRVKKVGDALKNQIKAVTALCQKYWAYFSCQMWPQDCGKEKKASLDWTLPLWSQKYLDILSTWYCSVKECCGRDDCRITNNITGLETDLSIRLHGQHLAQEVILKSVRGFLSVPQPKKPLVLSFHGWTGTGKNFVTRILADHLYRDGLESECVQVFISTLHFPHLRYVDMYKEKLKRQVRDTVKNCGQALFVFDEAEKLPPSLLETLKPFLNHATVGEVDYRRAIFLFLSNLGGNIINEVVLNWLKAGWSREEITMEDLEPRLKAEILKSMENNFGHSQLVKENLIDSFVPFLPLEYHHIRLCARDAFLGRDLQYTEETLDKVAKMLVYVPKDEKLFSAQGCKSISQRINLFLP</sequence>
<evidence type="ECO:0000256" key="11">
    <source>
        <dbReference type="ARBA" id="ARBA00082832"/>
    </source>
</evidence>
<feature type="signal peptide" evidence="12">
    <location>
        <begin position="1"/>
        <end position="27"/>
    </location>
</feature>
<dbReference type="GeneTree" id="ENSGT00950000182888"/>